<keyword evidence="2" id="KW-0732">Signal</keyword>
<dbReference type="RefSeq" id="WP_177092684.1">
    <property type="nucleotide sequence ID" value="NZ_JACAOS010000015.1"/>
</dbReference>
<proteinExistence type="predicted"/>
<reference evidence="3 4" key="1">
    <citation type="submission" date="2020-04" db="EMBL/GenBank/DDBJ databases">
        <title>Molecular characterization of pseudomonads from Agaricus bisporus reveal novel blotch 2 pathogens in Western Europe.</title>
        <authorList>
            <person name="Taparia T."/>
            <person name="Krijger M."/>
            <person name="Haynes E."/>
            <person name="Elpinstone J.G."/>
            <person name="Noble R."/>
            <person name="Van Der Wolf J."/>
        </authorList>
    </citation>
    <scope>NUCLEOTIDE SEQUENCE [LARGE SCALE GENOMIC DNA]</scope>
    <source>
        <strain evidence="3 4">H7001</strain>
    </source>
</reference>
<feature type="region of interest" description="Disordered" evidence="1">
    <location>
        <begin position="20"/>
        <end position="93"/>
    </location>
</feature>
<name>A0A7Y7X8B7_9PSED</name>
<dbReference type="EMBL" id="JACAQB010000003">
    <property type="protein sequence ID" value="NWB94945.1"/>
    <property type="molecule type" value="Genomic_DNA"/>
</dbReference>
<feature type="compositionally biased region" description="Basic and acidic residues" evidence="1">
    <location>
        <begin position="78"/>
        <end position="93"/>
    </location>
</feature>
<dbReference type="AlphaFoldDB" id="A0A7Y7X8B7"/>
<sequence>MKRAIVAVIALTALTITTVRAEDLSPVPVTPKTGAPSTATPTPSPQITPRTPPKAGEPLPSIELPQPPKDQTLPGPEQNDKADKNDKVKETSS</sequence>
<organism evidence="3 4">
    <name type="scientific">Pseudomonas gingeri</name>
    <dbReference type="NCBI Taxonomy" id="117681"/>
    <lineage>
        <taxon>Bacteria</taxon>
        <taxon>Pseudomonadati</taxon>
        <taxon>Pseudomonadota</taxon>
        <taxon>Gammaproteobacteria</taxon>
        <taxon>Pseudomonadales</taxon>
        <taxon>Pseudomonadaceae</taxon>
        <taxon>Pseudomonas</taxon>
    </lineage>
</organism>
<feature type="compositionally biased region" description="Pro residues" evidence="1">
    <location>
        <begin position="42"/>
        <end position="52"/>
    </location>
</feature>
<evidence type="ECO:0000256" key="2">
    <source>
        <dbReference type="SAM" id="SignalP"/>
    </source>
</evidence>
<gene>
    <name evidence="3" type="ORF">HX882_03460</name>
</gene>
<feature type="signal peptide" evidence="2">
    <location>
        <begin position="1"/>
        <end position="21"/>
    </location>
</feature>
<comment type="caution">
    <text evidence="3">The sequence shown here is derived from an EMBL/GenBank/DDBJ whole genome shotgun (WGS) entry which is preliminary data.</text>
</comment>
<dbReference type="Proteomes" id="UP000539985">
    <property type="component" value="Unassembled WGS sequence"/>
</dbReference>
<feature type="compositionally biased region" description="Low complexity" evidence="1">
    <location>
        <begin position="30"/>
        <end position="41"/>
    </location>
</feature>
<accession>A0A7Y7X8B7</accession>
<evidence type="ECO:0000313" key="4">
    <source>
        <dbReference type="Proteomes" id="UP000539985"/>
    </source>
</evidence>
<protein>
    <submittedName>
        <fullName evidence="3">Uncharacterized protein</fullName>
    </submittedName>
</protein>
<evidence type="ECO:0000256" key="1">
    <source>
        <dbReference type="SAM" id="MobiDB-lite"/>
    </source>
</evidence>
<evidence type="ECO:0000313" key="3">
    <source>
        <dbReference type="EMBL" id="NWB94945.1"/>
    </source>
</evidence>
<feature type="chain" id="PRO_5030520345" evidence="2">
    <location>
        <begin position="22"/>
        <end position="93"/>
    </location>
</feature>